<sequence length="260" mass="26465">MSLPNTIAAEFRKALTLPSAIIAAVAGTAMTLTFTAMAASSRRAKLDAGMVDDGSTLDLGLEMSGPGVVGVIVLGIVLISSEYTATGKDAGGGRQILVSLTSTPGRGRLLAAKAVVVALVSGVAAVLTIGGALVISQALLGRHGHPMGALLEALGWRPLGAVAYWVLMALIAFAVAVMTRSGLVPMVAFIVNTTFVSVTFLLTRVTSLANYLPDVAGAQMFATGYPAENTLEPLAGALVMTAWTAVLLGVAAVLFARRDA</sequence>
<feature type="transmembrane region" description="Helical" evidence="1">
    <location>
        <begin position="67"/>
        <end position="85"/>
    </location>
</feature>
<keyword evidence="1" id="KW-0812">Transmembrane</keyword>
<evidence type="ECO:0000313" key="2">
    <source>
        <dbReference type="EMBL" id="SEG72606.1"/>
    </source>
</evidence>
<feature type="transmembrane region" description="Helical" evidence="1">
    <location>
        <begin position="183"/>
        <end position="203"/>
    </location>
</feature>
<protein>
    <recommendedName>
        <fullName evidence="4">ABC-2 family transporter protein</fullName>
    </recommendedName>
</protein>
<organism evidence="2 3">
    <name type="scientific">Nonomuraea solani</name>
    <dbReference type="NCBI Taxonomy" id="1144553"/>
    <lineage>
        <taxon>Bacteria</taxon>
        <taxon>Bacillati</taxon>
        <taxon>Actinomycetota</taxon>
        <taxon>Actinomycetes</taxon>
        <taxon>Streptosporangiales</taxon>
        <taxon>Streptosporangiaceae</taxon>
        <taxon>Nonomuraea</taxon>
    </lineage>
</organism>
<feature type="transmembrane region" description="Helical" evidence="1">
    <location>
        <begin position="234"/>
        <end position="256"/>
    </location>
</feature>
<dbReference type="EMBL" id="FNVT01000004">
    <property type="protein sequence ID" value="SEG72606.1"/>
    <property type="molecule type" value="Genomic_DNA"/>
</dbReference>
<evidence type="ECO:0000313" key="3">
    <source>
        <dbReference type="Proteomes" id="UP000236732"/>
    </source>
</evidence>
<keyword evidence="1" id="KW-1133">Transmembrane helix</keyword>
<proteinExistence type="predicted"/>
<evidence type="ECO:0008006" key="4">
    <source>
        <dbReference type="Google" id="ProtNLM"/>
    </source>
</evidence>
<feature type="transmembrane region" description="Helical" evidence="1">
    <location>
        <begin position="155"/>
        <end position="176"/>
    </location>
</feature>
<accession>A0A1H6CJL8</accession>
<keyword evidence="1" id="KW-0472">Membrane</keyword>
<dbReference type="OrthoDB" id="3294220at2"/>
<dbReference type="RefSeq" id="WP_103956601.1">
    <property type="nucleotide sequence ID" value="NZ_FNVT01000004.1"/>
</dbReference>
<dbReference type="AlphaFoldDB" id="A0A1H6CJL8"/>
<feature type="transmembrane region" description="Helical" evidence="1">
    <location>
        <begin position="114"/>
        <end position="135"/>
    </location>
</feature>
<keyword evidence="3" id="KW-1185">Reference proteome</keyword>
<evidence type="ECO:0000256" key="1">
    <source>
        <dbReference type="SAM" id="Phobius"/>
    </source>
</evidence>
<dbReference type="Proteomes" id="UP000236732">
    <property type="component" value="Unassembled WGS sequence"/>
</dbReference>
<name>A0A1H6CJL8_9ACTN</name>
<gene>
    <name evidence="2" type="ORF">SAMN05444920_10413</name>
</gene>
<reference evidence="2 3" key="1">
    <citation type="submission" date="2016-10" db="EMBL/GenBank/DDBJ databases">
        <authorList>
            <person name="de Groot N.N."/>
        </authorList>
    </citation>
    <scope>NUCLEOTIDE SEQUENCE [LARGE SCALE GENOMIC DNA]</scope>
    <source>
        <strain evidence="2 3">CGMCC 4.7037</strain>
    </source>
</reference>